<protein>
    <submittedName>
        <fullName evidence="4">Glycine zipper family protein</fullName>
    </submittedName>
</protein>
<dbReference type="RefSeq" id="WP_170197285.1">
    <property type="nucleotide sequence ID" value="NZ_JABBNB010000041.1"/>
</dbReference>
<proteinExistence type="predicted"/>
<keyword evidence="2" id="KW-0732">Signal</keyword>
<keyword evidence="5" id="KW-1185">Reference proteome</keyword>
<feature type="transmembrane region" description="Helical" evidence="1">
    <location>
        <begin position="192"/>
        <end position="213"/>
    </location>
</feature>
<evidence type="ECO:0000313" key="4">
    <source>
        <dbReference type="EMBL" id="NMO04778.1"/>
    </source>
</evidence>
<feature type="transmembrane region" description="Helical" evidence="1">
    <location>
        <begin position="157"/>
        <end position="180"/>
    </location>
</feature>
<keyword evidence="1" id="KW-1133">Transmembrane helix</keyword>
<sequence>MTSVHTPRFRTRLAIIGLGLATAAATSVGATAHAAPAPAPVKYSAKVVGKTVEIDVTNGTFAVDGTNLTLKNTAGAPVLSVPLSYGSKDRKFPIEAKTASTHATLIPQTDVAKSTKIDAATLSEFKHQVVYCKNGIRGAQTKQERDDQAFNRFISQMSASVGIGTLVGTAIGAALGFVGFLGGPVGLASVPLGAAVGGIVGTIASGAPIVAYWNQYNSTINSKFTPTCY</sequence>
<keyword evidence="1" id="KW-0472">Membrane</keyword>
<evidence type="ECO:0000313" key="5">
    <source>
        <dbReference type="Proteomes" id="UP000550729"/>
    </source>
</evidence>
<evidence type="ECO:0000259" key="3">
    <source>
        <dbReference type="Pfam" id="PF26059"/>
    </source>
</evidence>
<organism evidence="4 5">
    <name type="scientific">Gordonia asplenii</name>
    <dbReference type="NCBI Taxonomy" id="2725283"/>
    <lineage>
        <taxon>Bacteria</taxon>
        <taxon>Bacillati</taxon>
        <taxon>Actinomycetota</taxon>
        <taxon>Actinomycetes</taxon>
        <taxon>Mycobacteriales</taxon>
        <taxon>Gordoniaceae</taxon>
        <taxon>Gordonia</taxon>
    </lineage>
</organism>
<dbReference type="Proteomes" id="UP000550729">
    <property type="component" value="Unassembled WGS sequence"/>
</dbReference>
<dbReference type="Pfam" id="PF26059">
    <property type="entry name" value="DUF8020"/>
    <property type="match status" value="1"/>
</dbReference>
<keyword evidence="1" id="KW-0812">Transmembrane</keyword>
<accession>A0A848LB20</accession>
<reference evidence="4 5" key="1">
    <citation type="submission" date="2020-04" db="EMBL/GenBank/DDBJ databases">
        <title>Gordonia sp. nov. TBRC 11910.</title>
        <authorList>
            <person name="Suriyachadkun C."/>
        </authorList>
    </citation>
    <scope>NUCLEOTIDE SEQUENCE [LARGE SCALE GENOMIC DNA]</scope>
    <source>
        <strain evidence="4 5">TBRC 11910</strain>
    </source>
</reference>
<dbReference type="InterPro" id="IPR058333">
    <property type="entry name" value="DUF8020"/>
</dbReference>
<feature type="signal peptide" evidence="2">
    <location>
        <begin position="1"/>
        <end position="34"/>
    </location>
</feature>
<name>A0A848LB20_9ACTN</name>
<evidence type="ECO:0000256" key="1">
    <source>
        <dbReference type="SAM" id="Phobius"/>
    </source>
</evidence>
<feature type="chain" id="PRO_5032533924" evidence="2">
    <location>
        <begin position="35"/>
        <end position="229"/>
    </location>
</feature>
<dbReference type="EMBL" id="JABBNB010000041">
    <property type="protein sequence ID" value="NMO04778.1"/>
    <property type="molecule type" value="Genomic_DNA"/>
</dbReference>
<gene>
    <name evidence="4" type="ORF">HH308_26495</name>
</gene>
<comment type="caution">
    <text evidence="4">The sequence shown here is derived from an EMBL/GenBank/DDBJ whole genome shotgun (WGS) entry which is preliminary data.</text>
</comment>
<evidence type="ECO:0000256" key="2">
    <source>
        <dbReference type="SAM" id="SignalP"/>
    </source>
</evidence>
<feature type="domain" description="DUF8020" evidence="3">
    <location>
        <begin position="40"/>
        <end position="109"/>
    </location>
</feature>
<dbReference type="AlphaFoldDB" id="A0A848LB20"/>